<evidence type="ECO:0008006" key="3">
    <source>
        <dbReference type="Google" id="ProtNLM"/>
    </source>
</evidence>
<gene>
    <name evidence="1" type="ORF">EWM64_g9680</name>
</gene>
<dbReference type="AlphaFoldDB" id="A0A4Y9ZI58"/>
<organism evidence="1 2">
    <name type="scientific">Hericium alpestre</name>
    <dbReference type="NCBI Taxonomy" id="135208"/>
    <lineage>
        <taxon>Eukaryota</taxon>
        <taxon>Fungi</taxon>
        <taxon>Dikarya</taxon>
        <taxon>Basidiomycota</taxon>
        <taxon>Agaricomycotina</taxon>
        <taxon>Agaricomycetes</taxon>
        <taxon>Russulales</taxon>
        <taxon>Hericiaceae</taxon>
        <taxon>Hericium</taxon>
    </lineage>
</organism>
<keyword evidence="2" id="KW-1185">Reference proteome</keyword>
<dbReference type="PANTHER" id="PTHR33559:SF1">
    <property type="entry name" value="PROTEASOME ASSEMBLY CHAPERONE 4"/>
    <property type="match status" value="1"/>
</dbReference>
<evidence type="ECO:0000313" key="1">
    <source>
        <dbReference type="EMBL" id="TFY74332.1"/>
    </source>
</evidence>
<dbReference type="GO" id="GO:0043248">
    <property type="term" value="P:proteasome assembly"/>
    <property type="evidence" value="ECO:0007669"/>
    <property type="project" value="InterPro"/>
</dbReference>
<comment type="caution">
    <text evidence="1">The sequence shown here is derived from an EMBL/GenBank/DDBJ whole genome shotgun (WGS) entry which is preliminary data.</text>
</comment>
<dbReference type="Proteomes" id="UP000298061">
    <property type="component" value="Unassembled WGS sequence"/>
</dbReference>
<dbReference type="PANTHER" id="PTHR33559">
    <property type="entry name" value="PROTEASOME ASSEMBLY CHAPERONE 4"/>
    <property type="match status" value="1"/>
</dbReference>
<reference evidence="1 2" key="1">
    <citation type="submission" date="2019-02" db="EMBL/GenBank/DDBJ databases">
        <title>Genome sequencing of the rare red list fungi Hericium alpestre (H. flagellum).</title>
        <authorList>
            <person name="Buettner E."/>
            <person name="Kellner H."/>
        </authorList>
    </citation>
    <scope>NUCLEOTIDE SEQUENCE [LARGE SCALE GENOMIC DNA]</scope>
    <source>
        <strain evidence="1 2">DSM 108284</strain>
    </source>
</reference>
<name>A0A4Y9ZI58_9AGAM</name>
<dbReference type="InterPro" id="IPR032157">
    <property type="entry name" value="PAC4"/>
</dbReference>
<proteinExistence type="predicted"/>
<dbReference type="OrthoDB" id="368507at2759"/>
<sequence length="142" mass="15282">MSEPPPSPAIHVSSHRIAPASPTAPTLVVQVTHLVDSYMLWVGVADEPHVPEEQVIRNGHLARDWACAMPARDSSAAPGGASLFRSSSDIALPMAQRLARRFKKQMYVSVDIPASITTAGADTQIALEMEKALMKTLKGLEQ</sequence>
<dbReference type="Pfam" id="PF16093">
    <property type="entry name" value="PAC4"/>
    <property type="match status" value="1"/>
</dbReference>
<accession>A0A4Y9ZI58</accession>
<dbReference type="EMBL" id="SFCI01002146">
    <property type="protein sequence ID" value="TFY74332.1"/>
    <property type="molecule type" value="Genomic_DNA"/>
</dbReference>
<protein>
    <recommendedName>
        <fullName evidence="3">Proteasome assembly chaperone 3</fullName>
    </recommendedName>
</protein>
<evidence type="ECO:0000313" key="2">
    <source>
        <dbReference type="Proteomes" id="UP000298061"/>
    </source>
</evidence>